<protein>
    <submittedName>
        <fullName evidence="10">CLUMA_CG019300, isoform A</fullName>
    </submittedName>
</protein>
<keyword evidence="6" id="KW-0804">Transcription</keyword>
<feature type="domain" description="Bromo" evidence="9">
    <location>
        <begin position="87"/>
        <end position="186"/>
    </location>
</feature>
<dbReference type="GO" id="GO:0003682">
    <property type="term" value="F:chromatin binding"/>
    <property type="evidence" value="ECO:0007669"/>
    <property type="project" value="TreeGrafter"/>
</dbReference>
<evidence type="ECO:0000256" key="2">
    <source>
        <dbReference type="ARBA" id="ARBA00022737"/>
    </source>
</evidence>
<dbReference type="AlphaFoldDB" id="A0A1J1J1E7"/>
<dbReference type="Proteomes" id="UP000183832">
    <property type="component" value="Unassembled WGS sequence"/>
</dbReference>
<evidence type="ECO:0000259" key="9">
    <source>
        <dbReference type="SMART" id="SM00297"/>
    </source>
</evidence>
<dbReference type="GO" id="GO:0016514">
    <property type="term" value="C:SWI/SNF complex"/>
    <property type="evidence" value="ECO:0007669"/>
    <property type="project" value="TreeGrafter"/>
</dbReference>
<evidence type="ECO:0000256" key="5">
    <source>
        <dbReference type="ARBA" id="ARBA00023117"/>
    </source>
</evidence>
<dbReference type="PANTHER" id="PTHR16062">
    <property type="entry name" value="SWI/SNF-RELATED"/>
    <property type="match status" value="1"/>
</dbReference>
<dbReference type="Pfam" id="PF00439">
    <property type="entry name" value="Bromodomain"/>
    <property type="match status" value="1"/>
</dbReference>
<keyword evidence="3" id="KW-0156">Chromatin regulator</keyword>
<dbReference type="SMART" id="SM00297">
    <property type="entry name" value="BROMO"/>
    <property type="match status" value="1"/>
</dbReference>
<feature type="region of interest" description="Disordered" evidence="8">
    <location>
        <begin position="195"/>
        <end position="235"/>
    </location>
</feature>
<evidence type="ECO:0000256" key="6">
    <source>
        <dbReference type="ARBA" id="ARBA00023163"/>
    </source>
</evidence>
<dbReference type="GO" id="GO:0016586">
    <property type="term" value="C:RSC-type complex"/>
    <property type="evidence" value="ECO:0007669"/>
    <property type="project" value="InterPro"/>
</dbReference>
<name>A0A1J1J1E7_9DIPT</name>
<keyword evidence="2" id="KW-0677">Repeat</keyword>
<sequence>MRELQDLIYGIKKLIKRSLNIKIFENKPNIPEKRRFYSENVEEPLQTLKLMTDDSEQFTVTPTVRKRKKLDPVRFLRFFDSIDAILLLFLMELCQQLYDSIRNIKKEDGTMLCDTFIRAPKRRQEPSYYEIQKLKTDSYEDLSELSSDIELLVNNAKAFYKPESDEYDDACTLWEVFNSNKAKILESLSEDPSSVSLSAELKPRQTRGIGRPRKSTTVDDDQTSENSSENNEFDPYEELFAAVMTAVDPLDDRSLHTMFKRNITQNITQSLNIQSI</sequence>
<dbReference type="InterPro" id="IPR001487">
    <property type="entry name" value="Bromodomain"/>
</dbReference>
<evidence type="ECO:0000256" key="8">
    <source>
        <dbReference type="SAM" id="MobiDB-lite"/>
    </source>
</evidence>
<evidence type="ECO:0000256" key="1">
    <source>
        <dbReference type="ARBA" id="ARBA00004123"/>
    </source>
</evidence>
<dbReference type="Gene3D" id="1.20.920.10">
    <property type="entry name" value="Bromodomain-like"/>
    <property type="match status" value="1"/>
</dbReference>
<proteinExistence type="predicted"/>
<evidence type="ECO:0000256" key="4">
    <source>
        <dbReference type="ARBA" id="ARBA00023015"/>
    </source>
</evidence>
<gene>
    <name evidence="10" type="primary">similar to Protein polybromo-1</name>
    <name evidence="10" type="ORF">CLUMA_CG019300</name>
</gene>
<evidence type="ECO:0000256" key="3">
    <source>
        <dbReference type="ARBA" id="ARBA00022853"/>
    </source>
</evidence>
<dbReference type="EMBL" id="CVRI01000066">
    <property type="protein sequence ID" value="CRL06363.1"/>
    <property type="molecule type" value="Genomic_DNA"/>
</dbReference>
<evidence type="ECO:0000256" key="7">
    <source>
        <dbReference type="ARBA" id="ARBA00023242"/>
    </source>
</evidence>
<dbReference type="OrthoDB" id="10009055at2759"/>
<evidence type="ECO:0000313" key="11">
    <source>
        <dbReference type="Proteomes" id="UP000183832"/>
    </source>
</evidence>
<dbReference type="InterPro" id="IPR036427">
    <property type="entry name" value="Bromodomain-like_sf"/>
</dbReference>
<keyword evidence="7" id="KW-0539">Nucleus</keyword>
<evidence type="ECO:0000313" key="10">
    <source>
        <dbReference type="EMBL" id="CRL06363.1"/>
    </source>
</evidence>
<keyword evidence="4" id="KW-0805">Transcription regulation</keyword>
<dbReference type="GO" id="GO:0006368">
    <property type="term" value="P:transcription elongation by RNA polymerase II"/>
    <property type="evidence" value="ECO:0007669"/>
    <property type="project" value="TreeGrafter"/>
</dbReference>
<accession>A0A1J1J1E7</accession>
<dbReference type="PANTHER" id="PTHR16062:SF19">
    <property type="entry name" value="PROTEIN POLYBROMO-1"/>
    <property type="match status" value="1"/>
</dbReference>
<reference evidence="10 11" key="1">
    <citation type="submission" date="2015-04" db="EMBL/GenBank/DDBJ databases">
        <authorList>
            <person name="Syromyatnikov M.Y."/>
            <person name="Popov V.N."/>
        </authorList>
    </citation>
    <scope>NUCLEOTIDE SEQUENCE [LARGE SCALE GENOMIC DNA]</scope>
</reference>
<dbReference type="InterPro" id="IPR037382">
    <property type="entry name" value="Rsc/polybromo"/>
</dbReference>
<dbReference type="STRING" id="568069.A0A1J1J1E7"/>
<comment type="subcellular location">
    <subcellularLocation>
        <location evidence="1">Nucleus</location>
    </subcellularLocation>
</comment>
<organism evidence="10 11">
    <name type="scientific">Clunio marinus</name>
    <dbReference type="NCBI Taxonomy" id="568069"/>
    <lineage>
        <taxon>Eukaryota</taxon>
        <taxon>Metazoa</taxon>
        <taxon>Ecdysozoa</taxon>
        <taxon>Arthropoda</taxon>
        <taxon>Hexapoda</taxon>
        <taxon>Insecta</taxon>
        <taxon>Pterygota</taxon>
        <taxon>Neoptera</taxon>
        <taxon>Endopterygota</taxon>
        <taxon>Diptera</taxon>
        <taxon>Nematocera</taxon>
        <taxon>Chironomoidea</taxon>
        <taxon>Chironomidae</taxon>
        <taxon>Clunio</taxon>
    </lineage>
</organism>
<dbReference type="GO" id="GO:0006338">
    <property type="term" value="P:chromatin remodeling"/>
    <property type="evidence" value="ECO:0007669"/>
    <property type="project" value="InterPro"/>
</dbReference>
<dbReference type="SUPFAM" id="SSF47370">
    <property type="entry name" value="Bromodomain"/>
    <property type="match status" value="1"/>
</dbReference>
<keyword evidence="11" id="KW-1185">Reference proteome</keyword>
<keyword evidence="5" id="KW-0103">Bromodomain</keyword>